<name>A0ABW4JD71_9LACO</name>
<evidence type="ECO:0000256" key="2">
    <source>
        <dbReference type="ARBA" id="ARBA00022448"/>
    </source>
</evidence>
<comment type="subcellular location">
    <subcellularLocation>
        <location evidence="1">Cell membrane</location>
        <topology evidence="1">Multi-pass membrane protein</topology>
    </subcellularLocation>
</comment>
<dbReference type="PANTHER" id="PTHR43124">
    <property type="entry name" value="PURINE EFFLUX PUMP PBUE"/>
    <property type="match status" value="1"/>
</dbReference>
<organism evidence="9 10">
    <name type="scientific">Agrilactobacillus yilanensis</name>
    <dbReference type="NCBI Taxonomy" id="2485997"/>
    <lineage>
        <taxon>Bacteria</taxon>
        <taxon>Bacillati</taxon>
        <taxon>Bacillota</taxon>
        <taxon>Bacilli</taxon>
        <taxon>Lactobacillales</taxon>
        <taxon>Lactobacillaceae</taxon>
        <taxon>Agrilactobacillus</taxon>
    </lineage>
</organism>
<evidence type="ECO:0000256" key="3">
    <source>
        <dbReference type="ARBA" id="ARBA00022475"/>
    </source>
</evidence>
<evidence type="ECO:0000259" key="8">
    <source>
        <dbReference type="PROSITE" id="PS50850"/>
    </source>
</evidence>
<dbReference type="InterPro" id="IPR011701">
    <property type="entry name" value="MFS"/>
</dbReference>
<feature type="transmembrane region" description="Helical" evidence="7">
    <location>
        <begin position="328"/>
        <end position="348"/>
    </location>
</feature>
<dbReference type="EMBL" id="JBHTOP010000028">
    <property type="protein sequence ID" value="MFD1672937.1"/>
    <property type="molecule type" value="Genomic_DNA"/>
</dbReference>
<evidence type="ECO:0000256" key="4">
    <source>
        <dbReference type="ARBA" id="ARBA00022692"/>
    </source>
</evidence>
<evidence type="ECO:0000256" key="5">
    <source>
        <dbReference type="ARBA" id="ARBA00022989"/>
    </source>
</evidence>
<feature type="transmembrane region" description="Helical" evidence="7">
    <location>
        <begin position="164"/>
        <end position="184"/>
    </location>
</feature>
<accession>A0ABW4JD71</accession>
<gene>
    <name evidence="9" type="ORF">ACFQ5M_12620</name>
</gene>
<feature type="domain" description="Major facilitator superfamily (MFS) profile" evidence="8">
    <location>
        <begin position="1"/>
        <end position="387"/>
    </location>
</feature>
<feature type="transmembrane region" description="Helical" evidence="7">
    <location>
        <begin position="138"/>
        <end position="158"/>
    </location>
</feature>
<feature type="transmembrane region" description="Helical" evidence="7">
    <location>
        <begin position="293"/>
        <end position="316"/>
    </location>
</feature>
<dbReference type="RefSeq" id="WP_376923128.1">
    <property type="nucleotide sequence ID" value="NZ_JBHTOP010000028.1"/>
</dbReference>
<feature type="transmembrane region" description="Helical" evidence="7">
    <location>
        <begin position="44"/>
        <end position="63"/>
    </location>
</feature>
<dbReference type="SUPFAM" id="SSF103473">
    <property type="entry name" value="MFS general substrate transporter"/>
    <property type="match status" value="1"/>
</dbReference>
<protein>
    <submittedName>
        <fullName evidence="9">MFS transporter</fullName>
    </submittedName>
</protein>
<evidence type="ECO:0000313" key="9">
    <source>
        <dbReference type="EMBL" id="MFD1672937.1"/>
    </source>
</evidence>
<feature type="transmembrane region" description="Helical" evidence="7">
    <location>
        <begin position="75"/>
        <end position="98"/>
    </location>
</feature>
<keyword evidence="4 7" id="KW-0812">Transmembrane</keyword>
<keyword evidence="10" id="KW-1185">Reference proteome</keyword>
<dbReference type="PANTHER" id="PTHR43124:SF3">
    <property type="entry name" value="CHLORAMPHENICOL EFFLUX PUMP RV0191"/>
    <property type="match status" value="1"/>
</dbReference>
<evidence type="ECO:0000256" key="7">
    <source>
        <dbReference type="SAM" id="Phobius"/>
    </source>
</evidence>
<evidence type="ECO:0000313" key="10">
    <source>
        <dbReference type="Proteomes" id="UP001597267"/>
    </source>
</evidence>
<keyword evidence="3" id="KW-1003">Cell membrane</keyword>
<evidence type="ECO:0000256" key="6">
    <source>
        <dbReference type="ARBA" id="ARBA00023136"/>
    </source>
</evidence>
<dbReference type="Pfam" id="PF07690">
    <property type="entry name" value="MFS_1"/>
    <property type="match status" value="1"/>
</dbReference>
<keyword evidence="6 7" id="KW-0472">Membrane</keyword>
<dbReference type="Gene3D" id="1.20.1250.20">
    <property type="entry name" value="MFS general substrate transporter like domains"/>
    <property type="match status" value="1"/>
</dbReference>
<sequence>MQMKNRTMLKLSILLVSVITASAPAINANIPVLAKAFPNVPLTQVELLTTIPSFFLMLALLISDRIARKIGIKNTVILGVTLTAIAGLAPLIINRFWLLMLSRAAFGFGVGLFNSLLVVIISYFFQGQERSQTIGFQSTFEGFGGVLVTFIAGQLVQINWHMSFWAYVITVPALILFTLFVPQITNDQKTSNVATQAAPGHKGKLAALLLLTFIVITAYMIMGIKVPTLMVSAGYGTATDASYVILGLSLGAMLGGVIFGRMFAALKNYILPVSMLLMAIAMALIALSNSTWLTVFGGFVTGVGVRQFFPWILNSVNADGNGSVNDTALILIVYNLAGSLSPYSALLIQKINRFSDLHPIFWINVGIFGALTVITLIIILINGRSKVQSRRIS</sequence>
<dbReference type="Proteomes" id="UP001597267">
    <property type="component" value="Unassembled WGS sequence"/>
</dbReference>
<comment type="caution">
    <text evidence="9">The sequence shown here is derived from an EMBL/GenBank/DDBJ whole genome shotgun (WGS) entry which is preliminary data.</text>
</comment>
<evidence type="ECO:0000256" key="1">
    <source>
        <dbReference type="ARBA" id="ARBA00004651"/>
    </source>
</evidence>
<keyword evidence="2" id="KW-0813">Transport</keyword>
<proteinExistence type="predicted"/>
<feature type="transmembrane region" description="Helical" evidence="7">
    <location>
        <begin position="269"/>
        <end position="287"/>
    </location>
</feature>
<feature type="transmembrane region" description="Helical" evidence="7">
    <location>
        <begin position="104"/>
        <end position="126"/>
    </location>
</feature>
<dbReference type="InterPro" id="IPR036259">
    <property type="entry name" value="MFS_trans_sf"/>
</dbReference>
<dbReference type="PROSITE" id="PS50850">
    <property type="entry name" value="MFS"/>
    <property type="match status" value="1"/>
</dbReference>
<feature type="transmembrane region" description="Helical" evidence="7">
    <location>
        <begin position="360"/>
        <end position="381"/>
    </location>
</feature>
<feature type="transmembrane region" description="Helical" evidence="7">
    <location>
        <begin position="242"/>
        <end position="262"/>
    </location>
</feature>
<keyword evidence="5 7" id="KW-1133">Transmembrane helix</keyword>
<reference evidence="10" key="1">
    <citation type="journal article" date="2019" name="Int. J. Syst. Evol. Microbiol.">
        <title>The Global Catalogue of Microorganisms (GCM) 10K type strain sequencing project: providing services to taxonomists for standard genome sequencing and annotation.</title>
        <authorList>
            <consortium name="The Broad Institute Genomics Platform"/>
            <consortium name="The Broad Institute Genome Sequencing Center for Infectious Disease"/>
            <person name="Wu L."/>
            <person name="Ma J."/>
        </authorList>
    </citation>
    <scope>NUCLEOTIDE SEQUENCE [LARGE SCALE GENOMIC DNA]</scope>
    <source>
        <strain evidence="10">CCM 8896</strain>
    </source>
</reference>
<dbReference type="InterPro" id="IPR020846">
    <property type="entry name" value="MFS_dom"/>
</dbReference>
<dbReference type="InterPro" id="IPR050189">
    <property type="entry name" value="MFS_Efflux_Transporters"/>
</dbReference>
<feature type="transmembrane region" description="Helical" evidence="7">
    <location>
        <begin position="205"/>
        <end position="222"/>
    </location>
</feature>